<proteinExistence type="predicted"/>
<evidence type="ECO:0000313" key="3">
    <source>
        <dbReference type="Proteomes" id="UP000065220"/>
    </source>
</evidence>
<dbReference type="AlphaFoldDB" id="A0A0X8JD39"/>
<gene>
    <name evidence="2" type="ORF">AXF14_00335</name>
</gene>
<evidence type="ECO:0000313" key="2">
    <source>
        <dbReference type="EMBL" id="AMD86342.1"/>
    </source>
</evidence>
<protein>
    <submittedName>
        <fullName evidence="2">Uncharacterized protein</fullName>
    </submittedName>
</protein>
<evidence type="ECO:0000256" key="1">
    <source>
        <dbReference type="SAM" id="MobiDB-lite"/>
    </source>
</evidence>
<dbReference type="KEGG" id="ard:AXF14_00335"/>
<reference evidence="3" key="1">
    <citation type="submission" date="2016-02" db="EMBL/GenBank/DDBJ databases">
        <authorList>
            <person name="Holder M.E."/>
            <person name="Ajami N.J."/>
            <person name="Petrosino J.F."/>
        </authorList>
    </citation>
    <scope>NUCLEOTIDE SEQUENCE [LARGE SCALE GENOMIC DNA]</scope>
    <source>
        <strain evidence="3">CCUG 36733</strain>
    </source>
</reference>
<accession>A0A0X8JD39</accession>
<feature type="region of interest" description="Disordered" evidence="1">
    <location>
        <begin position="106"/>
        <end position="132"/>
    </location>
</feature>
<keyword evidence="3" id="KW-1185">Reference proteome</keyword>
<feature type="region of interest" description="Disordered" evidence="1">
    <location>
        <begin position="26"/>
        <end position="45"/>
    </location>
</feature>
<name>A0A0X8JD39_ACTRD</name>
<feature type="compositionally biased region" description="Polar residues" evidence="1">
    <location>
        <begin position="34"/>
        <end position="45"/>
    </location>
</feature>
<dbReference type="Proteomes" id="UP000065220">
    <property type="component" value="Chromosome"/>
</dbReference>
<sequence>MSSSSALLVSGADDRQLSRAAAEAALDSYDDDASTGSSEATIGTSTPYAGISTAFTASLDGQDADGRSFTRVWGADGASLKATEICPAGAFDEAAWSLALEGTEVSGVSTTSTWPGGEPTPSPEASEGSTAS</sequence>
<dbReference type="EMBL" id="CP014228">
    <property type="protein sequence ID" value="AMD86342.1"/>
    <property type="molecule type" value="Genomic_DNA"/>
</dbReference>
<organism evidence="2 3">
    <name type="scientific">Actinomyces radicidentis</name>
    <dbReference type="NCBI Taxonomy" id="111015"/>
    <lineage>
        <taxon>Bacteria</taxon>
        <taxon>Bacillati</taxon>
        <taxon>Actinomycetota</taxon>
        <taxon>Actinomycetes</taxon>
        <taxon>Actinomycetales</taxon>
        <taxon>Actinomycetaceae</taxon>
        <taxon>Actinomyces</taxon>
    </lineage>
</organism>